<keyword evidence="5" id="KW-0862">Zinc</keyword>
<accession>A0AAV1CMT2</accession>
<evidence type="ECO:0000256" key="9">
    <source>
        <dbReference type="ARBA" id="ARBA00023242"/>
    </source>
</evidence>
<evidence type="ECO:0000256" key="2">
    <source>
        <dbReference type="ARBA" id="ARBA00006899"/>
    </source>
</evidence>
<keyword evidence="4" id="KW-0863">Zinc-finger</keyword>
<comment type="similarity">
    <text evidence="2">Belongs to the RRN7/TAF1B family.</text>
</comment>
<gene>
    <name evidence="12" type="ORF">OLC1_LOCUS6736</name>
</gene>
<dbReference type="EMBL" id="OX459119">
    <property type="protein sequence ID" value="CAI9095852.1"/>
    <property type="molecule type" value="Genomic_DNA"/>
</dbReference>
<evidence type="ECO:0000256" key="6">
    <source>
        <dbReference type="ARBA" id="ARBA00023015"/>
    </source>
</evidence>
<dbReference type="PANTHER" id="PTHR31576:SF2">
    <property type="entry name" value="TATA BOX-BINDING PROTEIN-ASSOCIATED FACTOR RNA POLYMERASE I SUBUNIT B"/>
    <property type="match status" value="1"/>
</dbReference>
<evidence type="ECO:0000256" key="1">
    <source>
        <dbReference type="ARBA" id="ARBA00004604"/>
    </source>
</evidence>
<evidence type="ECO:0000256" key="10">
    <source>
        <dbReference type="SAM" id="MobiDB-lite"/>
    </source>
</evidence>
<feature type="domain" description="Rrn7/TAF1B N-terminal cyclin" evidence="11">
    <location>
        <begin position="120"/>
        <end position="252"/>
    </location>
</feature>
<dbReference type="GO" id="GO:0042790">
    <property type="term" value="P:nucleolar large rRNA transcription by RNA polymerase I"/>
    <property type="evidence" value="ECO:0007669"/>
    <property type="project" value="TreeGrafter"/>
</dbReference>
<keyword evidence="9" id="KW-0539">Nucleus</keyword>
<evidence type="ECO:0000256" key="8">
    <source>
        <dbReference type="ARBA" id="ARBA00023163"/>
    </source>
</evidence>
<dbReference type="PANTHER" id="PTHR31576">
    <property type="entry name" value="TATA BOX-BINDING PROTEIN-ASSOCIATED FACTOR RNA POLYMERASE I SUBUNIT B"/>
    <property type="match status" value="1"/>
</dbReference>
<dbReference type="InterPro" id="IPR033599">
    <property type="entry name" value="TAF1B/Rrn7"/>
</dbReference>
<evidence type="ECO:0000256" key="7">
    <source>
        <dbReference type="ARBA" id="ARBA00023125"/>
    </source>
</evidence>
<feature type="region of interest" description="Disordered" evidence="10">
    <location>
        <begin position="507"/>
        <end position="534"/>
    </location>
</feature>
<keyword evidence="6" id="KW-0805">Transcription regulation</keyword>
<comment type="subcellular location">
    <subcellularLocation>
        <location evidence="1">Nucleus</location>
        <location evidence="1">Nucleolus</location>
    </subcellularLocation>
</comment>
<dbReference type="AlphaFoldDB" id="A0AAV1CMT2"/>
<protein>
    <submittedName>
        <fullName evidence="12">OLC1v1031882C2</fullName>
    </submittedName>
</protein>
<keyword evidence="7" id="KW-0238">DNA-binding</keyword>
<keyword evidence="8" id="KW-0804">Transcription</keyword>
<dbReference type="Pfam" id="PF20644">
    <property type="entry name" value="Rrn7_cyclin_N"/>
    <property type="match status" value="1"/>
</dbReference>
<evidence type="ECO:0000313" key="12">
    <source>
        <dbReference type="EMBL" id="CAI9095852.1"/>
    </source>
</evidence>
<keyword evidence="3" id="KW-0479">Metal-binding</keyword>
<sequence>MSSFCQLCGNVGFRDGDDGFLYCNRCNSQVDDYIETEIDLEDIFNGEQAIYSSKNARRPSRDEMRQSQLERVPEGVGDYGVIDAGPDNGSTQPADFASTPSNLSYDDFLSEIRSRYVRGFQILIQLQVKALVEKFNVSPLIVGLVGPIWLRLLAITRIVADEWADEAIEESESHIQDEAMDFQPRFKHRTEPHSMFGQRAVMIWHRYLRRTLPLSYSLAISFLVCHLSRELVLPTDIINWVVEGKLPYIAAFIEIEKQLGYPSSACPISASCMFRPTKIISLQQLEASAAYIAQKVGLELPPVNFHGIASRFLLQLSIPVNNILRQACRIYEWSVPPGLFISTNKARLPTRVCVMAILIVTIRILYDINGSGKWEESLSTSSSSCSPKGNVNKPVNSAFENASDDEDFELDIISLLKMLGTKYSKIKDPHACSRDLSSYLKYCKEVIFTGSGPSYEDHDEGNITQEFWGFYQNESLKQPRDEKMCTQAWDLGGNIFTASNNVTRKSNDLESTECNSIGSQDASESAMNQTGGPQTSIEAVRDEAIRQLKLDMDENRFSYIPPRRQMKKMGYVYYSRKKMEGSYEYACHADYYILLRACARVAQIDLRILHLGVMMFERRLKQLEEKMNQFYHVKIPSKNCSSPANEVEQNYMDES</sequence>
<evidence type="ECO:0000256" key="4">
    <source>
        <dbReference type="ARBA" id="ARBA00022771"/>
    </source>
</evidence>
<evidence type="ECO:0000256" key="5">
    <source>
        <dbReference type="ARBA" id="ARBA00022833"/>
    </source>
</evidence>
<feature type="compositionally biased region" description="Polar residues" evidence="10">
    <location>
        <begin position="512"/>
        <end position="534"/>
    </location>
</feature>
<reference evidence="12" key="1">
    <citation type="submission" date="2023-03" db="EMBL/GenBank/DDBJ databases">
        <authorList>
            <person name="Julca I."/>
        </authorList>
    </citation>
    <scope>NUCLEOTIDE SEQUENCE</scope>
</reference>
<organism evidence="12 13">
    <name type="scientific">Oldenlandia corymbosa var. corymbosa</name>
    <dbReference type="NCBI Taxonomy" id="529605"/>
    <lineage>
        <taxon>Eukaryota</taxon>
        <taxon>Viridiplantae</taxon>
        <taxon>Streptophyta</taxon>
        <taxon>Embryophyta</taxon>
        <taxon>Tracheophyta</taxon>
        <taxon>Spermatophyta</taxon>
        <taxon>Magnoliopsida</taxon>
        <taxon>eudicotyledons</taxon>
        <taxon>Gunneridae</taxon>
        <taxon>Pentapetalae</taxon>
        <taxon>asterids</taxon>
        <taxon>lamiids</taxon>
        <taxon>Gentianales</taxon>
        <taxon>Rubiaceae</taxon>
        <taxon>Rubioideae</taxon>
        <taxon>Spermacoceae</taxon>
        <taxon>Hedyotis-Oldenlandia complex</taxon>
        <taxon>Oldenlandia</taxon>
    </lineage>
</organism>
<evidence type="ECO:0000256" key="3">
    <source>
        <dbReference type="ARBA" id="ARBA00022723"/>
    </source>
</evidence>
<evidence type="ECO:0000259" key="11">
    <source>
        <dbReference type="Pfam" id="PF20644"/>
    </source>
</evidence>
<keyword evidence="13" id="KW-1185">Reference proteome</keyword>
<dbReference type="GO" id="GO:0008270">
    <property type="term" value="F:zinc ion binding"/>
    <property type="evidence" value="ECO:0007669"/>
    <property type="project" value="UniProtKB-KW"/>
</dbReference>
<dbReference type="GO" id="GO:0070860">
    <property type="term" value="C:RNA polymerase I core factor complex"/>
    <property type="evidence" value="ECO:0007669"/>
    <property type="project" value="InterPro"/>
</dbReference>
<dbReference type="GO" id="GO:0001164">
    <property type="term" value="F:RNA polymerase I core promoter sequence-specific DNA binding"/>
    <property type="evidence" value="ECO:0007669"/>
    <property type="project" value="InterPro"/>
</dbReference>
<name>A0AAV1CMT2_OLDCO</name>
<dbReference type="InterPro" id="IPR048540">
    <property type="entry name" value="Rrn7_cyclin_N"/>
</dbReference>
<dbReference type="Proteomes" id="UP001161247">
    <property type="component" value="Chromosome 2"/>
</dbReference>
<proteinExistence type="inferred from homology"/>
<evidence type="ECO:0000313" key="13">
    <source>
        <dbReference type="Proteomes" id="UP001161247"/>
    </source>
</evidence>